<dbReference type="EC" id="3.5.2.6" evidence="3"/>
<dbReference type="GO" id="GO:0008800">
    <property type="term" value="F:beta-lactamase activity"/>
    <property type="evidence" value="ECO:0007669"/>
    <property type="project" value="UniProtKB-EC"/>
</dbReference>
<dbReference type="PRINTS" id="PR00118">
    <property type="entry name" value="BLACTAMASEA"/>
</dbReference>
<dbReference type="InterPro" id="IPR000871">
    <property type="entry name" value="Beta-lactam_class-A"/>
</dbReference>
<dbReference type="AlphaFoldDB" id="A0A6N0JFC6"/>
<reference evidence="5 6" key="1">
    <citation type="submission" date="2020-05" db="EMBL/GenBank/DDBJ databases">
        <title>FDA dAtabase for Regulatory Grade micrObial Sequences (FDA-ARGOS): Supporting development and validation of Infectious Disease Dx tests.</title>
        <authorList>
            <person name="Sproer C."/>
            <person name="Gronow S."/>
            <person name="Severitt S."/>
            <person name="Schroder I."/>
            <person name="Tallon L."/>
            <person name="Sadzewicz L."/>
            <person name="Zhao X."/>
            <person name="Vavikolanu K."/>
            <person name="Mehta A."/>
            <person name="Aluvathingal J."/>
            <person name="Nadendla S."/>
            <person name="Myers T."/>
            <person name="Yan Y."/>
            <person name="Sichtig H."/>
        </authorList>
    </citation>
    <scope>NUCLEOTIDE SEQUENCE [LARGE SCALE GENOMIC DNA]</scope>
    <source>
        <strain evidence="5 6">FDAARGOS_787</strain>
    </source>
</reference>
<dbReference type="GO" id="GO:0030655">
    <property type="term" value="P:beta-lactam antibiotic catabolic process"/>
    <property type="evidence" value="ECO:0007669"/>
    <property type="project" value="InterPro"/>
</dbReference>
<name>A0A6N0JFC6_ACHDE</name>
<dbReference type="PANTHER" id="PTHR35333">
    <property type="entry name" value="BETA-LACTAMASE"/>
    <property type="match status" value="1"/>
</dbReference>
<dbReference type="GO" id="GO:0046677">
    <property type="term" value="P:response to antibiotic"/>
    <property type="evidence" value="ECO:0007669"/>
    <property type="project" value="InterPro"/>
</dbReference>
<dbReference type="EMBL" id="CP054569">
    <property type="protein sequence ID" value="QKQ45508.1"/>
    <property type="molecule type" value="Genomic_DNA"/>
</dbReference>
<dbReference type="Pfam" id="PF13354">
    <property type="entry name" value="Beta-lactamase2"/>
    <property type="match status" value="1"/>
</dbReference>
<dbReference type="Gene3D" id="3.40.710.10">
    <property type="entry name" value="DD-peptidase/beta-lactamase superfamily"/>
    <property type="match status" value="1"/>
</dbReference>
<dbReference type="InterPro" id="IPR012338">
    <property type="entry name" value="Beta-lactam/transpept-like"/>
</dbReference>
<feature type="domain" description="Beta-lactamase class A catalytic" evidence="4">
    <location>
        <begin position="82"/>
        <end position="299"/>
    </location>
</feature>
<organism evidence="5 6">
    <name type="scientific">Achromobacter denitrificans</name>
    <name type="common">Alcaligenes denitrificans</name>
    <dbReference type="NCBI Taxonomy" id="32002"/>
    <lineage>
        <taxon>Bacteria</taxon>
        <taxon>Pseudomonadati</taxon>
        <taxon>Pseudomonadota</taxon>
        <taxon>Betaproteobacteria</taxon>
        <taxon>Burkholderiales</taxon>
        <taxon>Alcaligenaceae</taxon>
        <taxon>Achromobacter</taxon>
    </lineage>
</organism>
<comment type="catalytic activity">
    <reaction evidence="1">
        <text>a beta-lactam + H2O = a substituted beta-amino acid</text>
        <dbReference type="Rhea" id="RHEA:20401"/>
        <dbReference type="ChEBI" id="CHEBI:15377"/>
        <dbReference type="ChEBI" id="CHEBI:35627"/>
        <dbReference type="ChEBI" id="CHEBI:140347"/>
        <dbReference type="EC" id="3.5.2.6"/>
    </reaction>
</comment>
<comment type="similarity">
    <text evidence="2">Belongs to the class-A beta-lactamase family.</text>
</comment>
<sequence length="325" mass="35058">MEWPQLFPFVPDAVQPLACKRFSKENALITRRNFMAAAILAGGMPALARARTDKKYRWTADRLATLSRELVRLETASRGRLGVALLDTASGQAAGHRGDERFLMLSSFKTLAAAYILARADRGEDQLTRRIPITEADLQEHAPVTRLHVGPQGMTLAELCEATITTSDNTAANLMHRSYGGPQALTRYIRSLGDTVTRHDRYEPELNRPHAGAPLDSTSPNAMNGTLNALLFGAALKPASQQLLRSWLLANTTGGKRLRAGFPPDWKVGEKTGTYSKVGANDAGYAQAPGGAPILVCAYLETTAVPMPERDGIIAEVGRLAAALG</sequence>
<evidence type="ECO:0000256" key="2">
    <source>
        <dbReference type="ARBA" id="ARBA00009009"/>
    </source>
</evidence>
<proteinExistence type="inferred from homology"/>
<protein>
    <recommendedName>
        <fullName evidence="3">beta-lactamase</fullName>
        <ecNumber evidence="3">3.5.2.6</ecNumber>
    </recommendedName>
</protein>
<dbReference type="Proteomes" id="UP000509782">
    <property type="component" value="Chromosome"/>
</dbReference>
<evidence type="ECO:0000313" key="5">
    <source>
        <dbReference type="EMBL" id="QKQ45508.1"/>
    </source>
</evidence>
<evidence type="ECO:0000313" key="6">
    <source>
        <dbReference type="Proteomes" id="UP000509782"/>
    </source>
</evidence>
<evidence type="ECO:0000256" key="3">
    <source>
        <dbReference type="ARBA" id="ARBA00012865"/>
    </source>
</evidence>
<dbReference type="SUPFAM" id="SSF56601">
    <property type="entry name" value="beta-lactamase/transpeptidase-like"/>
    <property type="match status" value="1"/>
</dbReference>
<evidence type="ECO:0000256" key="1">
    <source>
        <dbReference type="ARBA" id="ARBA00001526"/>
    </source>
</evidence>
<dbReference type="OrthoDB" id="9784149at2"/>
<evidence type="ECO:0000259" key="4">
    <source>
        <dbReference type="Pfam" id="PF13354"/>
    </source>
</evidence>
<dbReference type="NCBIfam" id="NF033103">
    <property type="entry name" value="bla_class_A"/>
    <property type="match status" value="1"/>
</dbReference>
<dbReference type="InterPro" id="IPR045155">
    <property type="entry name" value="Beta-lactam_cat"/>
</dbReference>
<accession>A0A6N0JFC6</accession>
<dbReference type="PANTHER" id="PTHR35333:SF3">
    <property type="entry name" value="BETA-LACTAMASE-TYPE TRANSPEPTIDASE FOLD CONTAINING PROTEIN"/>
    <property type="match status" value="1"/>
</dbReference>
<gene>
    <name evidence="5" type="primary">bla</name>
    <name evidence="5" type="ORF">FOC81_01795</name>
</gene>